<accession>B8CQD1</accession>
<dbReference type="STRING" id="225849.swp_3569"/>
<dbReference type="HOGENOM" id="CLU_125332_0_0_6"/>
<protein>
    <submittedName>
        <fullName evidence="1">Uncharacterized protein</fullName>
    </submittedName>
</protein>
<dbReference type="KEGG" id="swp:swp_3569"/>
<reference evidence="1 2" key="1">
    <citation type="journal article" date="2008" name="PLoS ONE">
        <title>Environmental adaptation: genomic analysis of the piezotolerant and psychrotolerant deep-sea iron reducing bacterium Shewanella piezotolerans WP3.</title>
        <authorList>
            <person name="Wang F."/>
            <person name="Wang J."/>
            <person name="Jian H."/>
            <person name="Zhang B."/>
            <person name="Li S."/>
            <person name="Wang F."/>
            <person name="Zeng X."/>
            <person name="Gao L."/>
            <person name="Bartlett D.H."/>
            <person name="Yu J."/>
            <person name="Hu S."/>
            <person name="Xiao X."/>
        </authorList>
    </citation>
    <scope>NUCLEOTIDE SEQUENCE [LARGE SCALE GENOMIC DNA]</scope>
    <source>
        <strain evidence="2">WP3 / JCM 13877</strain>
    </source>
</reference>
<name>B8CQD1_SHEPW</name>
<dbReference type="eggNOG" id="ENOG503311J">
    <property type="taxonomic scope" value="Bacteria"/>
</dbReference>
<evidence type="ECO:0000313" key="2">
    <source>
        <dbReference type="Proteomes" id="UP000000753"/>
    </source>
</evidence>
<proteinExistence type="predicted"/>
<keyword evidence="2" id="KW-1185">Reference proteome</keyword>
<evidence type="ECO:0000313" key="1">
    <source>
        <dbReference type="EMBL" id="ACJ30261.1"/>
    </source>
</evidence>
<dbReference type="EMBL" id="CP000472">
    <property type="protein sequence ID" value="ACJ30261.1"/>
    <property type="molecule type" value="Genomic_DNA"/>
</dbReference>
<dbReference type="AlphaFoldDB" id="B8CQD1"/>
<dbReference type="Proteomes" id="UP000000753">
    <property type="component" value="Chromosome"/>
</dbReference>
<sequence length="181" mass="20633">MIYLPPHWKIRHLNSQLIVYSMSYQSVSTAVVNSIPLSGSVPVEVNLAGDSHDVALWIWEQLVPQVGSATTLQGEIIRAIELLSWEAQNNSNLNWDNSFDALIAFLKEAFLGQSMLARWLSDTDKKQIAADLARLSCFILPTELDSRVYVEELPYINDDLYDRLTDYLVQFCRQHPAVIFF</sequence>
<organism evidence="1 2">
    <name type="scientific">Shewanella piezotolerans (strain WP3 / JCM 13877)</name>
    <dbReference type="NCBI Taxonomy" id="225849"/>
    <lineage>
        <taxon>Bacteria</taxon>
        <taxon>Pseudomonadati</taxon>
        <taxon>Pseudomonadota</taxon>
        <taxon>Gammaproteobacteria</taxon>
        <taxon>Alteromonadales</taxon>
        <taxon>Shewanellaceae</taxon>
        <taxon>Shewanella</taxon>
    </lineage>
</organism>
<gene>
    <name evidence="1" type="ordered locus">swp_3569</name>
</gene>